<dbReference type="OrthoDB" id="8894943at2"/>
<dbReference type="Gene3D" id="3.40.50.300">
    <property type="entry name" value="P-loop containing nucleotide triphosphate hydrolases"/>
    <property type="match status" value="1"/>
</dbReference>
<sequence length="196" mass="22679">MGTIVGYVTPKPPGSRLRRYPTKVINIIGGPGCDKSLFSSAIVLKLHLMQRTVEHIPDVAKMLVWQEDWDALRNQYAIALQQHRLLQTLDGQVHYLVTEGGLPQLLYYNAHYADNICDIEKTRRQILEWYRQFDNINIFAQRDPEKPYIQAGRLQDENRARQIDHELRNTLAGEGIHYTLLPAEHRKIIEWAGSLP</sequence>
<organism evidence="1 2">
    <name type="scientific">Tepidimonas taiwanensis</name>
    <dbReference type="NCBI Taxonomy" id="307486"/>
    <lineage>
        <taxon>Bacteria</taxon>
        <taxon>Pseudomonadati</taxon>
        <taxon>Pseudomonadota</taxon>
        <taxon>Betaproteobacteria</taxon>
        <taxon>Burkholderiales</taxon>
        <taxon>Tepidimonas</taxon>
    </lineage>
</organism>
<accession>A0A554XA33</accession>
<name>A0A554XA33_9BURK</name>
<evidence type="ECO:0000313" key="1">
    <source>
        <dbReference type="EMBL" id="TSE32710.1"/>
    </source>
</evidence>
<dbReference type="STRING" id="307486.GCA_000807215_01616"/>
<gene>
    <name evidence="1" type="ORF">Ttaiw_01042</name>
</gene>
<protein>
    <recommendedName>
        <fullName evidence="3">AAA domain protein</fullName>
    </recommendedName>
</protein>
<dbReference type="AlphaFoldDB" id="A0A554XA33"/>
<reference evidence="1 2" key="1">
    <citation type="submission" date="2019-07" db="EMBL/GenBank/DDBJ databases">
        <title>Tepidimonas taiwanensis I1-1 draft genome.</title>
        <authorList>
            <person name="Da Costa M.S."/>
            <person name="Froufe H.J.C."/>
            <person name="Egas C."/>
            <person name="Albuquerque L."/>
        </authorList>
    </citation>
    <scope>NUCLEOTIDE SEQUENCE [LARGE SCALE GENOMIC DNA]</scope>
    <source>
        <strain evidence="1 2">I1-1</strain>
    </source>
</reference>
<proteinExistence type="predicted"/>
<comment type="caution">
    <text evidence="1">The sequence shown here is derived from an EMBL/GenBank/DDBJ whole genome shotgun (WGS) entry which is preliminary data.</text>
</comment>
<dbReference type="RefSeq" id="WP_043701172.1">
    <property type="nucleotide sequence ID" value="NZ_CP083911.1"/>
</dbReference>
<dbReference type="InterPro" id="IPR027417">
    <property type="entry name" value="P-loop_NTPase"/>
</dbReference>
<evidence type="ECO:0008006" key="3">
    <source>
        <dbReference type="Google" id="ProtNLM"/>
    </source>
</evidence>
<dbReference type="Proteomes" id="UP000317763">
    <property type="component" value="Unassembled WGS sequence"/>
</dbReference>
<keyword evidence="2" id="KW-1185">Reference proteome</keyword>
<dbReference type="EMBL" id="VJOM01000008">
    <property type="protein sequence ID" value="TSE32710.1"/>
    <property type="molecule type" value="Genomic_DNA"/>
</dbReference>
<evidence type="ECO:0000313" key="2">
    <source>
        <dbReference type="Proteomes" id="UP000317763"/>
    </source>
</evidence>